<sequence length="280" mass="32582">MEQDPKQPIVGQFALWVSDLDLPRSYWLLLLTNHGVYDSENTRIQRLLKKAEDGLEMTSIMGSIMGRRSRLEVTLDFFIWLYEEDETVCFRMMRYIYDDFKDDDDSPDPYDHVDRLEEMEEGNGNGELPAIDPDDIVPATPRVFGSNQEVEFYVRTKNRVAQASEEVFIIDAYADEESIVYLKQAPEDVDKRILTQGRKEDLTDAAEKLVQHSDHRIEVRRSSKSHDRLLFVDNQCFAVGNSLHAAGSDPTYVVEFESTEKFRQPWEDVWDDAEEYAVFE</sequence>
<dbReference type="EMBL" id="AOIU01000020">
    <property type="protein sequence ID" value="ELZ26513.1"/>
    <property type="molecule type" value="Genomic_DNA"/>
</dbReference>
<protein>
    <submittedName>
        <fullName evidence="1">Uncharacterized protein</fullName>
    </submittedName>
</protein>
<organism evidence="1 2">
    <name type="scientific">Halosimplex carlsbadense 2-9-1</name>
    <dbReference type="NCBI Taxonomy" id="797114"/>
    <lineage>
        <taxon>Archaea</taxon>
        <taxon>Methanobacteriati</taxon>
        <taxon>Methanobacteriota</taxon>
        <taxon>Stenosarchaea group</taxon>
        <taxon>Halobacteria</taxon>
        <taxon>Halobacteriales</taxon>
        <taxon>Haloarculaceae</taxon>
        <taxon>Halosimplex</taxon>
    </lineage>
</organism>
<evidence type="ECO:0000313" key="2">
    <source>
        <dbReference type="Proteomes" id="UP000011626"/>
    </source>
</evidence>
<dbReference type="Proteomes" id="UP000011626">
    <property type="component" value="Unassembled WGS sequence"/>
</dbReference>
<comment type="caution">
    <text evidence="1">The sequence shown here is derived from an EMBL/GenBank/DDBJ whole genome shotgun (WGS) entry which is preliminary data.</text>
</comment>
<dbReference type="AlphaFoldDB" id="M0CV89"/>
<gene>
    <name evidence="1" type="ORF">C475_08807</name>
</gene>
<dbReference type="OrthoDB" id="378861at2157"/>
<accession>M0CV89</accession>
<evidence type="ECO:0000313" key="1">
    <source>
        <dbReference type="EMBL" id="ELZ26513.1"/>
    </source>
</evidence>
<dbReference type="RefSeq" id="WP_006883436.1">
    <property type="nucleotide sequence ID" value="NZ_AOIU01000020.1"/>
</dbReference>
<proteinExistence type="predicted"/>
<reference evidence="1 2" key="1">
    <citation type="journal article" date="2014" name="PLoS Genet.">
        <title>Phylogenetically driven sequencing of extremely halophilic archaea reveals strategies for static and dynamic osmo-response.</title>
        <authorList>
            <person name="Becker E.A."/>
            <person name="Seitzer P.M."/>
            <person name="Tritt A."/>
            <person name="Larsen D."/>
            <person name="Krusor M."/>
            <person name="Yao A.I."/>
            <person name="Wu D."/>
            <person name="Madern D."/>
            <person name="Eisen J.A."/>
            <person name="Darling A.E."/>
            <person name="Facciotti M.T."/>
        </authorList>
    </citation>
    <scope>NUCLEOTIDE SEQUENCE [LARGE SCALE GENOMIC DNA]</scope>
    <source>
        <strain evidence="1 2">2-9-1</strain>
    </source>
</reference>
<name>M0CV89_9EURY</name>
<keyword evidence="2" id="KW-1185">Reference proteome</keyword>